<organism evidence="1 2">
    <name type="scientific">Spiromyces aspiralis</name>
    <dbReference type="NCBI Taxonomy" id="68401"/>
    <lineage>
        <taxon>Eukaryota</taxon>
        <taxon>Fungi</taxon>
        <taxon>Fungi incertae sedis</taxon>
        <taxon>Zoopagomycota</taxon>
        <taxon>Kickxellomycotina</taxon>
        <taxon>Kickxellomycetes</taxon>
        <taxon>Kickxellales</taxon>
        <taxon>Kickxellaceae</taxon>
        <taxon>Spiromyces</taxon>
    </lineage>
</organism>
<evidence type="ECO:0000313" key="1">
    <source>
        <dbReference type="EMBL" id="KAJ1674280.1"/>
    </source>
</evidence>
<reference evidence="1" key="1">
    <citation type="submission" date="2022-06" db="EMBL/GenBank/DDBJ databases">
        <title>Phylogenomic reconstructions and comparative analyses of Kickxellomycotina fungi.</title>
        <authorList>
            <person name="Reynolds N.K."/>
            <person name="Stajich J.E."/>
            <person name="Barry K."/>
            <person name="Grigoriev I.V."/>
            <person name="Crous P."/>
            <person name="Smith M.E."/>
        </authorList>
    </citation>
    <scope>NUCLEOTIDE SEQUENCE</scope>
    <source>
        <strain evidence="1">RSA 2271</strain>
    </source>
</reference>
<sequence>MPRTRSQSAALKAEQAGKSTTTDNSKVTPLTSSDDHTAKGKTHRESESWIKGASPDGRAKTTAKSSQETHDTAESSPLLEDKEPDVSDSTSKGSEEHSNGPEEPPARASSESKQRPATESPRPVDATKSRGDEALTAPSSDSDSDSDGSSSSDDGNHVDITERTDIPENLKQRVNRLKALRSRMSASMQDNRKDVFAAFQASKQDPNQDIKAERKRRHAEILQLRDHYEETGQDYERSRFWDYSIERVGKYKEKQKEREARVDRGFTDWNQVTKKKYDKMISEFRPDLNAYEQQKALIKSLGTVSGYSSESNAVLDPRISKPAPQAIDRVVAMVTDQEEKRSKFSRRRPTDEDEDITYINDRNAHFNRKLARAFDKYTKDIRDSFERGTAL</sequence>
<evidence type="ECO:0000313" key="2">
    <source>
        <dbReference type="Proteomes" id="UP001145114"/>
    </source>
</evidence>
<comment type="caution">
    <text evidence="1">The sequence shown here is derived from an EMBL/GenBank/DDBJ whole genome shotgun (WGS) entry which is preliminary data.</text>
</comment>
<keyword evidence="2" id="KW-1185">Reference proteome</keyword>
<gene>
    <name evidence="1" type="primary">syf2</name>
    <name evidence="1" type="ORF">EV182_003605</name>
</gene>
<accession>A0ACC1HE63</accession>
<dbReference type="Proteomes" id="UP001145114">
    <property type="component" value="Unassembled WGS sequence"/>
</dbReference>
<name>A0ACC1HE63_9FUNG</name>
<protein>
    <submittedName>
        <fullName evidence="1">Pre-mRNA-splicing factor SYF2</fullName>
    </submittedName>
</protein>
<proteinExistence type="predicted"/>
<dbReference type="EMBL" id="JAMZIH010006102">
    <property type="protein sequence ID" value="KAJ1674280.1"/>
    <property type="molecule type" value="Genomic_DNA"/>
</dbReference>